<sequence length="455" mass="50332">MPDSAPDNASPDSEATADEEPSPAVERRWRPVADAPFRTPTSSEAEVPTDAPESPPDAPPGDEGPGQGDHDQGAPDPSAEHPPEPDPNQDGSVPPEHGRAEESGAADESAGASAVPDGASESGSGPPEQTGPPSPGVPDARPSDSGDPGRNPTESQPDPADPDEAADTLPPQAPSDEERAAAREVNDEALTDDPDDGSWIEQVQDPPEAPPLDEEQADEEEFFTDEHRRAHGAEQVEEELQEFAYEINEGTADTEWTPSDREDHRIAAMFARLVSKVAEDMSYQQVPGDEFWDPRKIMRRQIDRRPLQHCKMDYTKRRLALLVDTSPSCRDEAVFYSKVATGALLRDDIDIFLCPNGRIDAQFDPGPMRFVNDDRGSAWDLEGRVVLYFTDWDGTDEIVEHSRNCTLYWFDNCPPSNYWESARDRHQRVRLQYRGRHFHCPDTEAFGRLARKIRP</sequence>
<gene>
    <name evidence="2" type="ORF">GGP82_000460</name>
    <name evidence="3" type="ORF">GGQ01_000834</name>
</gene>
<proteinExistence type="predicted"/>
<reference evidence="2" key="1">
    <citation type="submission" date="2022-08" db="EMBL/GenBank/DDBJ databases">
        <title>Genomic Encyclopedia of Type Strains, Phase V (KMG-V): Genome sequencing to study the core and pangenomes of soil and plant-associated prokaryotes.</title>
        <authorList>
            <person name="Whitman W."/>
        </authorList>
    </citation>
    <scope>NUCLEOTIDE SEQUENCE</scope>
    <source>
        <strain evidence="2">SP2016B</strain>
        <strain evidence="3">SP3012</strain>
    </source>
</reference>
<feature type="compositionally biased region" description="Basic and acidic residues" evidence="1">
    <location>
        <begin position="176"/>
        <end position="186"/>
    </location>
</feature>
<evidence type="ECO:0000313" key="3">
    <source>
        <dbReference type="EMBL" id="MCS4035785.1"/>
    </source>
</evidence>
<dbReference type="AlphaFoldDB" id="A0A9X2R5K1"/>
<feature type="compositionally biased region" description="Basic and acidic residues" evidence="1">
    <location>
        <begin position="68"/>
        <end position="84"/>
    </location>
</feature>
<evidence type="ECO:0000313" key="2">
    <source>
        <dbReference type="EMBL" id="MCS3863929.1"/>
    </source>
</evidence>
<protein>
    <submittedName>
        <fullName evidence="2">Uncharacterized protein</fullName>
    </submittedName>
</protein>
<accession>A0A9X2R5K1</accession>
<comment type="caution">
    <text evidence="2">The sequence shown here is derived from an EMBL/GenBank/DDBJ whole genome shotgun (WGS) entry which is preliminary data.</text>
</comment>
<evidence type="ECO:0000256" key="1">
    <source>
        <dbReference type="SAM" id="MobiDB-lite"/>
    </source>
</evidence>
<name>A0A9X2R5K1_9BACT</name>
<feature type="compositionally biased region" description="Acidic residues" evidence="1">
    <location>
        <begin position="187"/>
        <end position="198"/>
    </location>
</feature>
<evidence type="ECO:0000313" key="4">
    <source>
        <dbReference type="Proteomes" id="UP001155034"/>
    </source>
</evidence>
<dbReference type="Proteomes" id="UP001155034">
    <property type="component" value="Unassembled WGS sequence"/>
</dbReference>
<organism evidence="2 4">
    <name type="scientific">Salinibacter ruber</name>
    <dbReference type="NCBI Taxonomy" id="146919"/>
    <lineage>
        <taxon>Bacteria</taxon>
        <taxon>Pseudomonadati</taxon>
        <taxon>Rhodothermota</taxon>
        <taxon>Rhodothermia</taxon>
        <taxon>Rhodothermales</taxon>
        <taxon>Salinibacteraceae</taxon>
        <taxon>Salinibacter</taxon>
    </lineage>
</organism>
<dbReference type="EMBL" id="JANUBF010000004">
    <property type="protein sequence ID" value="MCS4035785.1"/>
    <property type="molecule type" value="Genomic_DNA"/>
</dbReference>
<dbReference type="RefSeq" id="WP_013062639.1">
    <property type="nucleotide sequence ID" value="NZ_CALTRY010000019.1"/>
</dbReference>
<feature type="region of interest" description="Disordered" evidence="1">
    <location>
        <begin position="1"/>
        <end position="217"/>
    </location>
</feature>
<dbReference type="EMBL" id="JANTYZ010000001">
    <property type="protein sequence ID" value="MCS3863929.1"/>
    <property type="molecule type" value="Genomic_DNA"/>
</dbReference>
<dbReference type="Proteomes" id="UP001155040">
    <property type="component" value="Unassembled WGS sequence"/>
</dbReference>